<reference evidence="3 6" key="2">
    <citation type="submission" date="2019-03" db="EMBL/GenBank/DDBJ databases">
        <title>Genomic Encyclopedia of Type Strains, Phase III (KMG-III): the genomes of soil and plant-associated and newly described type strains.</title>
        <authorList>
            <person name="Whitman W."/>
        </authorList>
    </citation>
    <scope>NUCLEOTIDE SEQUENCE [LARGE SCALE GENOMIC DNA]</scope>
    <source>
        <strain evidence="3 6">CECT 8301</strain>
    </source>
</reference>
<dbReference type="RefSeq" id="WP_042498369.1">
    <property type="nucleotide sequence ID" value="NZ_BBNQ01000007.1"/>
</dbReference>
<dbReference type="AlphaFoldDB" id="A0A090VCX5"/>
<evidence type="ECO:0000313" key="1">
    <source>
        <dbReference type="EMBL" id="GAL62601.1"/>
    </source>
</evidence>
<evidence type="ECO:0000313" key="3">
    <source>
        <dbReference type="EMBL" id="TDY64400.1"/>
    </source>
</evidence>
<reference evidence="4 5" key="1">
    <citation type="journal article" date="2014" name="Genome Announc.">
        <title>Draft Genome Sequences of Marine Flavobacterium Algibacter lectus Strains SS8 and NR4.</title>
        <authorList>
            <person name="Takatani N."/>
            <person name="Nakanishi M."/>
            <person name="Meirelles P."/>
            <person name="Mino S."/>
            <person name="Suda W."/>
            <person name="Oshima K."/>
            <person name="Hattori M."/>
            <person name="Ohkuma M."/>
            <person name="Hosokawa M."/>
            <person name="Miyashita K."/>
            <person name="Thompson F.L."/>
            <person name="Niwa A."/>
            <person name="Sawabe T."/>
            <person name="Sawabe T."/>
        </authorList>
    </citation>
    <scope>NUCLEOTIDE SEQUENCE [LARGE SCALE GENOMIC DNA]</scope>
    <source>
        <strain evidence="2">JCM 19274</strain>
        <strain evidence="1 5">JCM 19300</strain>
        <strain evidence="4">JCM19274</strain>
    </source>
</reference>
<dbReference type="Proteomes" id="UP000029643">
    <property type="component" value="Unassembled WGS sequence"/>
</dbReference>
<dbReference type="OrthoDB" id="1451549at2"/>
<dbReference type="STRING" id="221126.SAMN04489722_101602"/>
<evidence type="ECO:0000313" key="5">
    <source>
        <dbReference type="Proteomes" id="UP000029644"/>
    </source>
</evidence>
<evidence type="ECO:0000313" key="2">
    <source>
        <dbReference type="EMBL" id="GAL80206.1"/>
    </source>
</evidence>
<dbReference type="EMBL" id="BBNU01000009">
    <property type="protein sequence ID" value="GAL80206.1"/>
    <property type="molecule type" value="Genomic_DNA"/>
</dbReference>
<protein>
    <submittedName>
        <fullName evidence="1">Uncharacterized protein</fullName>
    </submittedName>
</protein>
<organism evidence="1 5">
    <name type="scientific">Algibacter lectus</name>
    <dbReference type="NCBI Taxonomy" id="221126"/>
    <lineage>
        <taxon>Bacteria</taxon>
        <taxon>Pseudomonadati</taxon>
        <taxon>Bacteroidota</taxon>
        <taxon>Flavobacteriia</taxon>
        <taxon>Flavobacteriales</taxon>
        <taxon>Flavobacteriaceae</taxon>
        <taxon>Algibacter</taxon>
    </lineage>
</organism>
<dbReference type="EMBL" id="BBNQ01000007">
    <property type="protein sequence ID" value="GAL62601.1"/>
    <property type="molecule type" value="Genomic_DNA"/>
</dbReference>
<name>A0A090VCX5_9FLAO</name>
<evidence type="ECO:0000313" key="4">
    <source>
        <dbReference type="Proteomes" id="UP000029643"/>
    </source>
</evidence>
<comment type="caution">
    <text evidence="1">The sequence shown here is derived from an EMBL/GenBank/DDBJ whole genome shotgun (WGS) entry which is preliminary data.</text>
</comment>
<dbReference type="EMBL" id="SORL01000007">
    <property type="protein sequence ID" value="TDY64400.1"/>
    <property type="molecule type" value="Genomic_DNA"/>
</dbReference>
<dbReference type="Proteomes" id="UP000029644">
    <property type="component" value="Unassembled WGS sequence"/>
</dbReference>
<gene>
    <name evidence="3" type="ORF">DFQ06_1309</name>
    <name evidence="2" type="ORF">JCM19274_3776</name>
    <name evidence="1" type="ORF">JCM19300_262</name>
</gene>
<keyword evidence="6" id="KW-1185">Reference proteome</keyword>
<sequence>MELIEKAVEFEQRKHTFKTTSERIEASREVKDLILSLNDVYKVDKDQEIMDLMKRLTAVKQKIEKRLKGRP</sequence>
<dbReference type="Proteomes" id="UP000294824">
    <property type="component" value="Unassembled WGS sequence"/>
</dbReference>
<proteinExistence type="predicted"/>
<evidence type="ECO:0000313" key="6">
    <source>
        <dbReference type="Proteomes" id="UP000294824"/>
    </source>
</evidence>
<accession>A0A090VCX5</accession>
<accession>A0A4R8MES6</accession>